<dbReference type="SUPFAM" id="SSF51126">
    <property type="entry name" value="Pectin lyase-like"/>
    <property type="match status" value="1"/>
</dbReference>
<keyword evidence="8" id="KW-1185">Reference proteome</keyword>
<keyword evidence="4" id="KW-0946">Virion</keyword>
<dbReference type="KEGG" id="vg:26794638"/>
<proteinExistence type="predicted"/>
<sequence>MSDNSWHPYAAGDGNFDTMHTWTGDGDPNRTFEINFTGGYISQSDVKAFMIRRGTNEQVDLRVTFVNANTVKLNRAVPPDYDVTIYRDTPKDRPSTSFIDGALITADNLERNAKQAIFGVAELADRNELFQGVVNDALGKAESAENGIKAIRAVADNALQVADDANTASRNAVTKANSANARVGEASGKAQDALDLANEAIEIANSHVSDPDNVKRVVRAPAGEVLSELPAKELRAGKGLSFDVNGDIVAVTPVEGSAEAVLQSLRQQNGLSHIGLAWGTQALDTAIKYLSFEMFGAKSGVTQDQSAAIQATINAATELGLPIWSTGQYFVQGQIRIESPVQITGASFLGPSSTTGQRFNCFADATFDWCKFDKVGIYHGGGNLLVSNFQILNNRSTAAVFSEKLPEPCTLELRYGTFRNCYFGYLRQGAPGSSAPLRTNIVRGVQFFDMQADCIEMNLATGDGYTLVENVVIDVVDHLGTQPNWGIAMGFAGQGNYEITDNYTNFFKNLTLRNCRVYAARQCIHIEKGYNCLIENVELYPDNTRSTNAGIETAGIVLYGCTNVQIKGVRGRPLNGSRMVWVSWGITAGQYKSAGRDITIHDVDVAGSVDVNMATTDAFESYLDMRDVRCDSLSIVGHASRYDIADVQAKDITVEFHRVSNDGRDSVRRMNRCVGRFDNVRSSTVANTGATLGRIAVDELSVTNTNFPIRKTASSVTNRGTPLTKIDGTYFLESASFPWGYWFLPGDRIVNQSGTVYTILTEGCQFKSQGDTLLRAAAAGTDTLQGRGTENWTTVYYKTAGCKVVIPKGGPNGTDLHTSIVRSAWIAGGIYTIKIADKLSTAIVDGTVLQPEAVCTYTTK</sequence>
<dbReference type="GO" id="GO:0098015">
    <property type="term" value="C:virus tail"/>
    <property type="evidence" value="ECO:0007669"/>
    <property type="project" value="UniProtKB-KW"/>
</dbReference>
<dbReference type="GeneID" id="26794638"/>
<dbReference type="OrthoDB" id="657at10239"/>
<evidence type="ECO:0000313" key="7">
    <source>
        <dbReference type="EMBL" id="CUH74616.1"/>
    </source>
</evidence>
<evidence type="ECO:0000256" key="5">
    <source>
        <dbReference type="ARBA" id="ARBA00023296"/>
    </source>
</evidence>
<evidence type="ECO:0000256" key="2">
    <source>
        <dbReference type="ARBA" id="ARBA00022717"/>
    </source>
</evidence>
<dbReference type="RefSeq" id="YP_009223415.1">
    <property type="nucleotide sequence ID" value="NC_029070.1"/>
</dbReference>
<dbReference type="InterPro" id="IPR012334">
    <property type="entry name" value="Pectin_lyas_fold"/>
</dbReference>
<name>A0A0K8IXP4_9CAUD</name>
<gene>
    <name evidence="7" type="primary">gp41</name>
</gene>
<dbReference type="Proteomes" id="UP000203587">
    <property type="component" value="Segment"/>
</dbReference>
<evidence type="ECO:0000256" key="4">
    <source>
        <dbReference type="ARBA" id="ARBA00022844"/>
    </source>
</evidence>
<organism evidence="7 8">
    <name type="scientific">Cronobacter phage Dev-CD-23823</name>
    <dbReference type="NCBI Taxonomy" id="1712539"/>
    <lineage>
        <taxon>Viruses</taxon>
        <taxon>Duplodnaviria</taxon>
        <taxon>Heunggongvirae</taxon>
        <taxon>Uroviricota</taxon>
        <taxon>Caudoviricetes</taxon>
        <taxon>Autographivirales</taxon>
        <taxon>Autonotataviridae</taxon>
        <taxon>Melnykvirinae</taxon>
        <taxon>Cronosvirus</taxon>
        <taxon>Cronosvirus DevCD23823</taxon>
    </lineage>
</organism>
<dbReference type="SMR" id="A0A0K8IXP4"/>
<keyword evidence="2" id="KW-1235">Degradation of host cell envelope components during virus entry</keyword>
<evidence type="ECO:0000313" key="8">
    <source>
        <dbReference type="Proteomes" id="UP000203587"/>
    </source>
</evidence>
<evidence type="ECO:0000256" key="1">
    <source>
        <dbReference type="ARBA" id="ARBA00004328"/>
    </source>
</evidence>
<protein>
    <submittedName>
        <fullName evidence="7">Tail fiber protein</fullName>
    </submittedName>
</protein>
<dbReference type="EMBL" id="LN878149">
    <property type="protein sequence ID" value="CUH74616.1"/>
    <property type="molecule type" value="Genomic_DNA"/>
</dbReference>
<keyword evidence="3" id="KW-1227">Viral tail protein</keyword>
<dbReference type="Gene3D" id="2.160.20.10">
    <property type="entry name" value="Single-stranded right-handed beta-helix, Pectin lyase-like"/>
    <property type="match status" value="1"/>
</dbReference>
<keyword evidence="5" id="KW-1160">Virus entry into host cell</keyword>
<evidence type="ECO:0000256" key="3">
    <source>
        <dbReference type="ARBA" id="ARBA00022732"/>
    </source>
</evidence>
<dbReference type="GO" id="GO:0098994">
    <property type="term" value="P:symbiont entry into host cell via disruption of host cell envelope"/>
    <property type="evidence" value="ECO:0007669"/>
    <property type="project" value="UniProtKB-KW"/>
</dbReference>
<dbReference type="InterPro" id="IPR011050">
    <property type="entry name" value="Pectin_lyase_fold/virulence"/>
</dbReference>
<evidence type="ECO:0000256" key="6">
    <source>
        <dbReference type="ARBA" id="ARBA00035731"/>
    </source>
</evidence>
<dbReference type="GO" id="GO:0098996">
    <property type="term" value="P:symbiont entry into host cell via disruption of host cell glycocalyx"/>
    <property type="evidence" value="ECO:0007669"/>
    <property type="project" value="UniProtKB-KW"/>
</dbReference>
<accession>A0A0K8IXP4</accession>
<keyword evidence="6" id="KW-1238">Degradation of host capsule during virus entry</keyword>
<comment type="subcellular location">
    <subcellularLocation>
        <location evidence="1">Virion</location>
    </subcellularLocation>
</comment>
<reference evidence="8" key="1">
    <citation type="submission" date="2015-08" db="EMBL/GenBank/DDBJ databases">
        <title>Cronobacter phage Dev-CD-23823.</title>
        <authorList>
            <person name="Kajsik M."/>
            <person name="Drahovska H."/>
        </authorList>
    </citation>
    <scope>NUCLEOTIDE SEQUENCE [LARGE SCALE GENOMIC DNA]</scope>
</reference>